<proteinExistence type="predicted"/>
<protein>
    <submittedName>
        <fullName evidence="1">Uncharacterized protein</fullName>
    </submittedName>
</protein>
<gene>
    <name evidence="1" type="ORF">SVUK_LOCUS19985</name>
</gene>
<dbReference type="Proteomes" id="UP000270094">
    <property type="component" value="Unassembled WGS sequence"/>
</dbReference>
<dbReference type="EMBL" id="UYYB01135087">
    <property type="protein sequence ID" value="VDM84987.1"/>
    <property type="molecule type" value="Genomic_DNA"/>
</dbReference>
<organism evidence="1 2">
    <name type="scientific">Strongylus vulgaris</name>
    <name type="common">Blood worm</name>
    <dbReference type="NCBI Taxonomy" id="40348"/>
    <lineage>
        <taxon>Eukaryota</taxon>
        <taxon>Metazoa</taxon>
        <taxon>Ecdysozoa</taxon>
        <taxon>Nematoda</taxon>
        <taxon>Chromadorea</taxon>
        <taxon>Rhabditida</taxon>
        <taxon>Rhabditina</taxon>
        <taxon>Rhabditomorpha</taxon>
        <taxon>Strongyloidea</taxon>
        <taxon>Strongylidae</taxon>
        <taxon>Strongylus</taxon>
    </lineage>
</organism>
<sequence>MWTTGAANPMGIIGSLSFLTRIASTSTLRMLDNKVLLKQLKSEQFDLGITELFDFAGLGNIPLIEI</sequence>
<reference evidence="1 2" key="1">
    <citation type="submission" date="2018-11" db="EMBL/GenBank/DDBJ databases">
        <authorList>
            <consortium name="Pathogen Informatics"/>
        </authorList>
    </citation>
    <scope>NUCLEOTIDE SEQUENCE [LARGE SCALE GENOMIC DNA]</scope>
</reference>
<keyword evidence="2" id="KW-1185">Reference proteome</keyword>
<accession>A0A3P7K9B2</accession>
<dbReference type="AlphaFoldDB" id="A0A3P7K9B2"/>
<evidence type="ECO:0000313" key="2">
    <source>
        <dbReference type="Proteomes" id="UP000270094"/>
    </source>
</evidence>
<name>A0A3P7K9B2_STRVU</name>
<evidence type="ECO:0000313" key="1">
    <source>
        <dbReference type="EMBL" id="VDM84987.1"/>
    </source>
</evidence>